<dbReference type="OrthoDB" id="7939818at2759"/>
<sequence length="87" mass="9986">MGLLSEGKPLSWEETKKNAWKVHKVGIQQFISLFHKLKDRKGDTLKWGDEVEYNLISLDEEKKVAKLSLLGPQILEVLQKPESDDPL</sequence>
<dbReference type="EnsemblMetazoa" id="Aqu2.1.12144_001">
    <property type="protein sequence ID" value="Aqu2.1.12144_001"/>
    <property type="gene ID" value="Aqu2.1.12144"/>
</dbReference>
<evidence type="ECO:0000313" key="8">
    <source>
        <dbReference type="Proteomes" id="UP000007879"/>
    </source>
</evidence>
<dbReference type="EnsemblMetazoa" id="XM_020004791.1">
    <property type="protein sequence ID" value="XP_019860350.1"/>
    <property type="gene ID" value="LOC109588651"/>
</dbReference>
<dbReference type="Gene3D" id="3.30.590.50">
    <property type="match status" value="1"/>
</dbReference>
<dbReference type="STRING" id="400682.A0A1X7TC46"/>
<reference evidence="8" key="1">
    <citation type="journal article" date="2010" name="Nature">
        <title>The Amphimedon queenslandica genome and the evolution of animal complexity.</title>
        <authorList>
            <person name="Srivastava M."/>
            <person name="Simakov O."/>
            <person name="Chapman J."/>
            <person name="Fahey B."/>
            <person name="Gauthier M.E."/>
            <person name="Mitros T."/>
            <person name="Richards G.S."/>
            <person name="Conaco C."/>
            <person name="Dacre M."/>
            <person name="Hellsten U."/>
            <person name="Larroux C."/>
            <person name="Putnam N.H."/>
            <person name="Stanke M."/>
            <person name="Adamska M."/>
            <person name="Darling A."/>
            <person name="Degnan S.M."/>
            <person name="Oakley T.H."/>
            <person name="Plachetzki D.C."/>
            <person name="Zhai Y."/>
            <person name="Adamski M."/>
            <person name="Calcino A."/>
            <person name="Cummins S.F."/>
            <person name="Goodstein D.M."/>
            <person name="Harris C."/>
            <person name="Jackson D.J."/>
            <person name="Leys S.P."/>
            <person name="Shu S."/>
            <person name="Woodcroft B.J."/>
            <person name="Vervoort M."/>
            <person name="Kosik K.S."/>
            <person name="Manning G."/>
            <person name="Degnan B.M."/>
            <person name="Rokhsar D.S."/>
        </authorList>
    </citation>
    <scope>NUCLEOTIDE SEQUENCE [LARGE SCALE GENOMIC DNA]</scope>
</reference>
<dbReference type="PANTHER" id="PTHR11164:SF0">
    <property type="entry name" value="GLUTAMATE--CYSTEINE LIGASE CATALYTIC SUBUNIT"/>
    <property type="match status" value="1"/>
</dbReference>
<evidence type="ECO:0000313" key="7">
    <source>
        <dbReference type="EnsemblMetazoa" id="Aqu2.1.12144_001"/>
    </source>
</evidence>
<comment type="similarity">
    <text evidence="6">Belongs to the glutamate--cysteine ligase type 3 family.</text>
</comment>
<comment type="catalytic activity">
    <reaction evidence="6">
        <text>L-cysteine + L-glutamate + ATP = gamma-L-glutamyl-L-cysteine + ADP + phosphate + H(+)</text>
        <dbReference type="Rhea" id="RHEA:13285"/>
        <dbReference type="ChEBI" id="CHEBI:15378"/>
        <dbReference type="ChEBI" id="CHEBI:29985"/>
        <dbReference type="ChEBI" id="CHEBI:30616"/>
        <dbReference type="ChEBI" id="CHEBI:35235"/>
        <dbReference type="ChEBI" id="CHEBI:43474"/>
        <dbReference type="ChEBI" id="CHEBI:58173"/>
        <dbReference type="ChEBI" id="CHEBI:456216"/>
        <dbReference type="EC" id="6.3.2.2"/>
    </reaction>
</comment>
<dbReference type="UniPathway" id="UPA00142">
    <property type="reaction ID" value="UER00209"/>
</dbReference>
<evidence type="ECO:0000256" key="1">
    <source>
        <dbReference type="ARBA" id="ARBA00012220"/>
    </source>
</evidence>
<evidence type="ECO:0000256" key="6">
    <source>
        <dbReference type="RuleBase" id="RU367135"/>
    </source>
</evidence>
<keyword evidence="4 6" id="KW-0547">Nucleotide-binding</keyword>
<gene>
    <name evidence="7" type="primary">109588651</name>
</gene>
<dbReference type="InterPro" id="IPR004308">
    <property type="entry name" value="GCS"/>
</dbReference>
<dbReference type="Proteomes" id="UP000007879">
    <property type="component" value="Unassembled WGS sequence"/>
</dbReference>
<dbReference type="GO" id="GO:0017109">
    <property type="term" value="C:glutamate-cysteine ligase complex"/>
    <property type="evidence" value="ECO:0007669"/>
    <property type="project" value="TreeGrafter"/>
</dbReference>
<organism evidence="7">
    <name type="scientific">Amphimedon queenslandica</name>
    <name type="common">Sponge</name>
    <dbReference type="NCBI Taxonomy" id="400682"/>
    <lineage>
        <taxon>Eukaryota</taxon>
        <taxon>Metazoa</taxon>
        <taxon>Porifera</taxon>
        <taxon>Demospongiae</taxon>
        <taxon>Heteroscleromorpha</taxon>
        <taxon>Haplosclerida</taxon>
        <taxon>Niphatidae</taxon>
        <taxon>Amphimedon</taxon>
    </lineage>
</organism>
<keyword evidence="2 6" id="KW-0436">Ligase</keyword>
<dbReference type="GO" id="GO:0004357">
    <property type="term" value="F:glutamate-cysteine ligase activity"/>
    <property type="evidence" value="ECO:0007669"/>
    <property type="project" value="UniProtKB-UniRule"/>
</dbReference>
<protein>
    <recommendedName>
        <fullName evidence="1 6">Glutamate--cysteine ligase</fullName>
        <ecNumber evidence="1 6">6.3.2.2</ecNumber>
    </recommendedName>
    <alternativeName>
        <fullName evidence="6">Gamma-ECS</fullName>
    </alternativeName>
    <alternativeName>
        <fullName evidence="6">Gamma-glutamylcysteine synthetase</fullName>
    </alternativeName>
</protein>
<keyword evidence="3 6" id="KW-0317">Glutathione biosynthesis</keyword>
<name>A0A1X7TC46_AMPQE</name>
<dbReference type="GO" id="GO:0006750">
    <property type="term" value="P:glutathione biosynthetic process"/>
    <property type="evidence" value="ECO:0007669"/>
    <property type="project" value="UniProtKB-UniRule"/>
</dbReference>
<dbReference type="EC" id="6.3.2.2" evidence="1 6"/>
<dbReference type="GO" id="GO:0005524">
    <property type="term" value="F:ATP binding"/>
    <property type="evidence" value="ECO:0007669"/>
    <property type="project" value="UniProtKB-UniRule"/>
</dbReference>
<evidence type="ECO:0000256" key="4">
    <source>
        <dbReference type="ARBA" id="ARBA00022741"/>
    </source>
</evidence>
<dbReference type="eggNOG" id="KOG3754">
    <property type="taxonomic scope" value="Eukaryota"/>
</dbReference>
<keyword evidence="5 6" id="KW-0067">ATP-binding</keyword>
<proteinExistence type="inferred from homology"/>
<evidence type="ECO:0000256" key="3">
    <source>
        <dbReference type="ARBA" id="ARBA00022684"/>
    </source>
</evidence>
<dbReference type="InParanoid" id="A0A1X7TC46"/>
<evidence type="ECO:0000256" key="5">
    <source>
        <dbReference type="ARBA" id="ARBA00022840"/>
    </source>
</evidence>
<keyword evidence="8" id="KW-1185">Reference proteome</keyword>
<comment type="pathway">
    <text evidence="6">Sulfur metabolism; glutathione biosynthesis; glutathione from L-cysteine and L-glutamate: step 1/2.</text>
</comment>
<reference evidence="7" key="2">
    <citation type="submission" date="2017-05" db="UniProtKB">
        <authorList>
            <consortium name="EnsemblMetazoa"/>
        </authorList>
    </citation>
    <scope>IDENTIFICATION</scope>
</reference>
<dbReference type="KEGG" id="aqu:109588651"/>
<accession>A0A1X7TC46</accession>
<dbReference type="PANTHER" id="PTHR11164">
    <property type="entry name" value="GLUTAMATE CYSTEINE LIGASE"/>
    <property type="match status" value="1"/>
</dbReference>
<evidence type="ECO:0000256" key="2">
    <source>
        <dbReference type="ARBA" id="ARBA00022598"/>
    </source>
</evidence>
<dbReference type="AlphaFoldDB" id="A0A1X7TC46"/>